<dbReference type="GO" id="GO:0032874">
    <property type="term" value="P:positive regulation of stress-activated MAPK cascade"/>
    <property type="evidence" value="ECO:0007669"/>
    <property type="project" value="TreeGrafter"/>
</dbReference>
<evidence type="ECO:0000313" key="7">
    <source>
        <dbReference type="Proteomes" id="UP001356427"/>
    </source>
</evidence>
<accession>A0AAN8LXL1</accession>
<keyword evidence="7" id="KW-1185">Reference proteome</keyword>
<dbReference type="InterPro" id="IPR052125">
    <property type="entry name" value="KLHDC10"/>
</dbReference>
<proteinExistence type="inferred from homology"/>
<dbReference type="AlphaFoldDB" id="A0AAN8LXL1"/>
<dbReference type="InterPro" id="IPR038717">
    <property type="entry name" value="Tc1-like_DDE_dom"/>
</dbReference>
<dbReference type="Gene3D" id="3.30.420.10">
    <property type="entry name" value="Ribonuclease H-like superfamily/Ribonuclease H"/>
    <property type="match status" value="1"/>
</dbReference>
<dbReference type="GO" id="GO:0003676">
    <property type="term" value="F:nucleic acid binding"/>
    <property type="evidence" value="ECO:0007669"/>
    <property type="project" value="InterPro"/>
</dbReference>
<protein>
    <recommendedName>
        <fullName evidence="4">Kelch domain-containing protein 10</fullName>
    </recommendedName>
</protein>
<name>A0AAN8LXL1_9TELE</name>
<comment type="caution">
    <text evidence="6">The sequence shown here is derived from an EMBL/GenBank/DDBJ whole genome shotgun (WGS) entry which is preliminary data.</text>
</comment>
<dbReference type="PANTHER" id="PTHR46428:SF1">
    <property type="entry name" value="KELCH DOMAIN-CONTAINING PROTEIN 10"/>
    <property type="match status" value="1"/>
</dbReference>
<evidence type="ECO:0000256" key="4">
    <source>
        <dbReference type="ARBA" id="ARBA00041041"/>
    </source>
</evidence>
<feature type="domain" description="Tc1-like transposase DDE" evidence="5">
    <location>
        <begin position="8"/>
        <end position="66"/>
    </location>
</feature>
<reference evidence="6 7" key="1">
    <citation type="submission" date="2021-04" db="EMBL/GenBank/DDBJ databases">
        <authorList>
            <person name="De Guttry C."/>
            <person name="Zahm M."/>
            <person name="Klopp C."/>
            <person name="Cabau C."/>
            <person name="Louis A."/>
            <person name="Berthelot C."/>
            <person name="Parey E."/>
            <person name="Roest Crollius H."/>
            <person name="Montfort J."/>
            <person name="Robinson-Rechavi M."/>
            <person name="Bucao C."/>
            <person name="Bouchez O."/>
            <person name="Gislard M."/>
            <person name="Lluch J."/>
            <person name="Milhes M."/>
            <person name="Lampietro C."/>
            <person name="Lopez Roques C."/>
            <person name="Donnadieu C."/>
            <person name="Braasch I."/>
            <person name="Desvignes T."/>
            <person name="Postlethwait J."/>
            <person name="Bobe J."/>
            <person name="Wedekind C."/>
            <person name="Guiguen Y."/>
        </authorList>
    </citation>
    <scope>NUCLEOTIDE SEQUENCE [LARGE SCALE GENOMIC DNA]</scope>
    <source>
        <strain evidence="6">Cs_M1</strain>
        <tissue evidence="6">Blood</tissue>
    </source>
</reference>
<evidence type="ECO:0000313" key="6">
    <source>
        <dbReference type="EMBL" id="KAK6318134.1"/>
    </source>
</evidence>
<dbReference type="SUPFAM" id="SSF117281">
    <property type="entry name" value="Kelch motif"/>
    <property type="match status" value="1"/>
</dbReference>
<gene>
    <name evidence="6" type="ORF">J4Q44_G00114250</name>
</gene>
<dbReference type="Proteomes" id="UP001356427">
    <property type="component" value="Unassembled WGS sequence"/>
</dbReference>
<dbReference type="PANTHER" id="PTHR46428">
    <property type="entry name" value="KELCH DOMAIN-CONTAINING PROTEIN 10"/>
    <property type="match status" value="1"/>
</dbReference>
<organism evidence="6 7">
    <name type="scientific">Coregonus suidteri</name>
    <dbReference type="NCBI Taxonomy" id="861788"/>
    <lineage>
        <taxon>Eukaryota</taxon>
        <taxon>Metazoa</taxon>
        <taxon>Chordata</taxon>
        <taxon>Craniata</taxon>
        <taxon>Vertebrata</taxon>
        <taxon>Euteleostomi</taxon>
        <taxon>Actinopterygii</taxon>
        <taxon>Neopterygii</taxon>
        <taxon>Teleostei</taxon>
        <taxon>Protacanthopterygii</taxon>
        <taxon>Salmoniformes</taxon>
        <taxon>Salmonidae</taxon>
        <taxon>Coregoninae</taxon>
        <taxon>Coregonus</taxon>
    </lineage>
</organism>
<evidence type="ECO:0000256" key="1">
    <source>
        <dbReference type="ARBA" id="ARBA00022441"/>
    </source>
</evidence>
<dbReference type="InterPro" id="IPR006652">
    <property type="entry name" value="Kelch_1"/>
</dbReference>
<evidence type="ECO:0000256" key="3">
    <source>
        <dbReference type="ARBA" id="ARBA00038487"/>
    </source>
</evidence>
<keyword evidence="1" id="KW-0880">Kelch repeat</keyword>
<keyword evidence="2" id="KW-0677">Repeat</keyword>
<dbReference type="EMBL" id="JAGTTL010000009">
    <property type="protein sequence ID" value="KAK6318134.1"/>
    <property type="molecule type" value="Genomic_DNA"/>
</dbReference>
<evidence type="ECO:0000259" key="5">
    <source>
        <dbReference type="Pfam" id="PF13358"/>
    </source>
</evidence>
<evidence type="ECO:0000256" key="2">
    <source>
        <dbReference type="ARBA" id="ARBA00022737"/>
    </source>
</evidence>
<dbReference type="InterPro" id="IPR036397">
    <property type="entry name" value="RNaseH_sf"/>
</dbReference>
<dbReference type="Pfam" id="PF01344">
    <property type="entry name" value="Kelch_1"/>
    <property type="match status" value="1"/>
</dbReference>
<dbReference type="InterPro" id="IPR015915">
    <property type="entry name" value="Kelch-typ_b-propeller"/>
</dbReference>
<sequence length="125" mass="14584">MGHGWVFQHDNDPKHTARETKECLRKKNLKVLEWPSQSPDLNPIEHIWRELKVRIAQRQPRNLKDLEKAMAIINGYLYVFGGTTGYVYSTDLHRLDLTTREWTHLKPNTPHYRPARGAVQTLVGS</sequence>
<comment type="similarity">
    <text evidence="3">Belongs to the KLHDC10 family.</text>
</comment>
<dbReference type="Pfam" id="PF13358">
    <property type="entry name" value="DDE_3"/>
    <property type="match status" value="1"/>
</dbReference>